<feature type="transmembrane region" description="Helical" evidence="1">
    <location>
        <begin position="278"/>
        <end position="302"/>
    </location>
</feature>
<evidence type="ECO:0000256" key="1">
    <source>
        <dbReference type="SAM" id="Phobius"/>
    </source>
</evidence>
<accession>R4X8L5</accession>
<proteinExistence type="predicted"/>
<evidence type="ECO:0000313" key="2">
    <source>
        <dbReference type="EMBL" id="CCG81969.1"/>
    </source>
</evidence>
<dbReference type="Proteomes" id="UP000013776">
    <property type="component" value="Unassembled WGS sequence"/>
</dbReference>
<keyword evidence="3" id="KW-1185">Reference proteome</keyword>
<sequence>MAVTLPGISNPSGLVACYNVAAIQSSSGLFAADLRFYTQGGTTMPSTASIQISLDFGGVATVQNFTSLQSDNVKRHLSQTGDYSSLVVPERPSATTLGLLRIRQLQSQTSNPINPIKAGSLAAVALPQSGLKPIQASAMIGASNTAPAVLPGENRLKVATQAMQTTTRATSSATVSGIPASSTRLAAGTQVETIQFLGRADLSIANANPNGSGMLGSLLPRITLGISGAGAANQTIDMTILTRSFLVGVQGRANVTGQFVFPGRILGGADKSGSLVGVYLVGSYTVVLLTTMIGGVLTRFNMRRDFRNRARRVGKQFVT</sequence>
<evidence type="ECO:0000313" key="3">
    <source>
        <dbReference type="Proteomes" id="UP000013776"/>
    </source>
</evidence>
<gene>
    <name evidence="2" type="ORF">TAPDE_001868</name>
</gene>
<name>R4X8L5_TAPDE</name>
<dbReference type="EMBL" id="CAHR02000065">
    <property type="protein sequence ID" value="CCG81969.1"/>
    <property type="molecule type" value="Genomic_DNA"/>
</dbReference>
<dbReference type="OrthoDB" id="2596908at2759"/>
<reference evidence="2 3" key="1">
    <citation type="journal article" date="2013" name="MBio">
        <title>Genome sequencing of the plant pathogen Taphrina deformans, the causal agent of peach leaf curl.</title>
        <authorList>
            <person name="Cisse O.H."/>
            <person name="Almeida J.M.G.C.F."/>
            <person name="Fonseca A."/>
            <person name="Kumar A.A."/>
            <person name="Salojaervi J."/>
            <person name="Overmyer K."/>
            <person name="Hauser P.M."/>
            <person name="Pagni M."/>
        </authorList>
    </citation>
    <scope>NUCLEOTIDE SEQUENCE [LARGE SCALE GENOMIC DNA]</scope>
    <source>
        <strain evidence="3">PYCC 5710 / ATCC 11124 / CBS 356.35 / IMI 108563 / JCM 9778 / NBRC 8474</strain>
    </source>
</reference>
<dbReference type="VEuPathDB" id="FungiDB:TAPDE_001868"/>
<comment type="caution">
    <text evidence="2">The sequence shown here is derived from an EMBL/GenBank/DDBJ whole genome shotgun (WGS) entry which is preliminary data.</text>
</comment>
<keyword evidence="1" id="KW-1133">Transmembrane helix</keyword>
<dbReference type="AlphaFoldDB" id="R4X8L5"/>
<organism evidence="2 3">
    <name type="scientific">Taphrina deformans (strain PYCC 5710 / ATCC 11124 / CBS 356.35 / IMI 108563 / JCM 9778 / NBRC 8474)</name>
    <name type="common">Peach leaf curl fungus</name>
    <name type="synonym">Lalaria deformans</name>
    <dbReference type="NCBI Taxonomy" id="1097556"/>
    <lineage>
        <taxon>Eukaryota</taxon>
        <taxon>Fungi</taxon>
        <taxon>Dikarya</taxon>
        <taxon>Ascomycota</taxon>
        <taxon>Taphrinomycotina</taxon>
        <taxon>Taphrinomycetes</taxon>
        <taxon>Taphrinales</taxon>
        <taxon>Taphrinaceae</taxon>
        <taxon>Taphrina</taxon>
    </lineage>
</organism>
<keyword evidence="1" id="KW-0472">Membrane</keyword>
<protein>
    <submittedName>
        <fullName evidence="2">Uncharacterized protein</fullName>
    </submittedName>
</protein>
<keyword evidence="1" id="KW-0812">Transmembrane</keyword>